<protein>
    <submittedName>
        <fullName evidence="1">Uncharacterized protein</fullName>
    </submittedName>
</protein>
<dbReference type="Proteomes" id="UP000886817">
    <property type="component" value="Unassembled WGS sequence"/>
</dbReference>
<dbReference type="EMBL" id="DXEX01000146">
    <property type="protein sequence ID" value="HIX59379.1"/>
    <property type="molecule type" value="Genomic_DNA"/>
</dbReference>
<reference evidence="1" key="1">
    <citation type="journal article" date="2021" name="PeerJ">
        <title>Extensive microbial diversity within the chicken gut microbiome revealed by metagenomics and culture.</title>
        <authorList>
            <person name="Gilroy R."/>
            <person name="Ravi A."/>
            <person name="Getino M."/>
            <person name="Pursley I."/>
            <person name="Horton D.L."/>
            <person name="Alikhan N.F."/>
            <person name="Baker D."/>
            <person name="Gharbi K."/>
            <person name="Hall N."/>
            <person name="Watson M."/>
            <person name="Adriaenssens E.M."/>
            <person name="Foster-Nyarko E."/>
            <person name="Jarju S."/>
            <person name="Secka A."/>
            <person name="Antonio M."/>
            <person name="Oren A."/>
            <person name="Chaudhuri R.R."/>
            <person name="La Ragione R."/>
            <person name="Hildebrand F."/>
            <person name="Pallen M.J."/>
        </authorList>
    </citation>
    <scope>NUCLEOTIDE SEQUENCE</scope>
    <source>
        <strain evidence="1">ChiSjej1B19-8411</strain>
    </source>
</reference>
<organism evidence="1 2">
    <name type="scientific">Candidatus Blautia gallistercoris</name>
    <dbReference type="NCBI Taxonomy" id="2838490"/>
    <lineage>
        <taxon>Bacteria</taxon>
        <taxon>Bacillati</taxon>
        <taxon>Bacillota</taxon>
        <taxon>Clostridia</taxon>
        <taxon>Lachnospirales</taxon>
        <taxon>Lachnospiraceae</taxon>
        <taxon>Blautia</taxon>
    </lineage>
</organism>
<gene>
    <name evidence="1" type="ORF">IAA45_06675</name>
</gene>
<evidence type="ECO:0000313" key="2">
    <source>
        <dbReference type="Proteomes" id="UP000886817"/>
    </source>
</evidence>
<evidence type="ECO:0000313" key="1">
    <source>
        <dbReference type="EMBL" id="HIX59379.1"/>
    </source>
</evidence>
<reference evidence="1" key="2">
    <citation type="submission" date="2021-04" db="EMBL/GenBank/DDBJ databases">
        <authorList>
            <person name="Gilroy R."/>
        </authorList>
    </citation>
    <scope>NUCLEOTIDE SEQUENCE</scope>
    <source>
        <strain evidence="1">ChiSjej1B19-8411</strain>
    </source>
</reference>
<dbReference type="AlphaFoldDB" id="A0A9D2B3S7"/>
<proteinExistence type="predicted"/>
<name>A0A9D2B3S7_9FIRM</name>
<sequence>MTKAKDKIMKMDFKKRIKQLLIAMVCVVLAGGGAVRNEWVAMAAGGTWWKSVCRGTLYSCAELYSQEVFRLWTLCFKKCKLLYRVRRRADGCWTSVVRRPE</sequence>
<accession>A0A9D2B3S7</accession>
<comment type="caution">
    <text evidence="1">The sequence shown here is derived from an EMBL/GenBank/DDBJ whole genome shotgun (WGS) entry which is preliminary data.</text>
</comment>